<proteinExistence type="inferred from homology"/>
<dbReference type="PRINTS" id="PR00095">
    <property type="entry name" value="ANTSNTHASEI"/>
</dbReference>
<comment type="similarity">
    <text evidence="2">Belongs to the isochorismate synthase family.</text>
</comment>
<dbReference type="InterPro" id="IPR015890">
    <property type="entry name" value="Chorismate_C"/>
</dbReference>
<dbReference type="Gene3D" id="3.60.120.10">
    <property type="entry name" value="Anthranilate synthase"/>
    <property type="match status" value="1"/>
</dbReference>
<dbReference type="Proteomes" id="UP000380386">
    <property type="component" value="Unassembled WGS sequence"/>
</dbReference>
<comment type="catalytic activity">
    <reaction evidence="1">
        <text>chorismate = isochorismate</text>
        <dbReference type="Rhea" id="RHEA:18985"/>
        <dbReference type="ChEBI" id="CHEBI:29748"/>
        <dbReference type="ChEBI" id="CHEBI:29780"/>
        <dbReference type="EC" id="5.4.4.2"/>
    </reaction>
</comment>
<dbReference type="PANTHER" id="PTHR42839:SF1">
    <property type="entry name" value="ISOCHORISMATE SYNTHASE MENF"/>
    <property type="match status" value="1"/>
</dbReference>
<dbReference type="OrthoDB" id="9803598at2"/>
<dbReference type="Pfam" id="PF00425">
    <property type="entry name" value="Chorismate_bind"/>
    <property type="match status" value="1"/>
</dbReference>
<evidence type="ECO:0000313" key="8">
    <source>
        <dbReference type="Proteomes" id="UP000380386"/>
    </source>
</evidence>
<evidence type="ECO:0000256" key="3">
    <source>
        <dbReference type="ARBA" id="ARBA00012824"/>
    </source>
</evidence>
<dbReference type="EMBL" id="VDFM01000001">
    <property type="protein sequence ID" value="MQS51774.1"/>
    <property type="molecule type" value="Genomic_DNA"/>
</dbReference>
<keyword evidence="4 7" id="KW-0413">Isomerase</keyword>
<evidence type="ECO:0000259" key="6">
    <source>
        <dbReference type="Pfam" id="PF00425"/>
    </source>
</evidence>
<evidence type="ECO:0000256" key="4">
    <source>
        <dbReference type="ARBA" id="ARBA00023235"/>
    </source>
</evidence>
<dbReference type="NCBIfam" id="TIGR00543">
    <property type="entry name" value="isochor_syn"/>
    <property type="match status" value="1"/>
</dbReference>
<accession>A0A5P0ZFF1</accession>
<evidence type="ECO:0000256" key="1">
    <source>
        <dbReference type="ARBA" id="ARBA00000799"/>
    </source>
</evidence>
<dbReference type="InterPro" id="IPR019999">
    <property type="entry name" value="Anth_synth_I-like"/>
</dbReference>
<comment type="caution">
    <text evidence="7">The sequence shown here is derived from an EMBL/GenBank/DDBJ whole genome shotgun (WGS) entry which is preliminary data.</text>
</comment>
<evidence type="ECO:0000256" key="5">
    <source>
        <dbReference type="ARBA" id="ARBA00041564"/>
    </source>
</evidence>
<organism evidence="7 8">
    <name type="scientific">Companilactobacillus mishanensis</name>
    <dbReference type="NCBI Taxonomy" id="2486008"/>
    <lineage>
        <taxon>Bacteria</taxon>
        <taxon>Bacillati</taxon>
        <taxon>Bacillota</taxon>
        <taxon>Bacilli</taxon>
        <taxon>Lactobacillales</taxon>
        <taxon>Lactobacillaceae</taxon>
        <taxon>Companilactobacillus</taxon>
    </lineage>
</organism>
<dbReference type="InterPro" id="IPR005801">
    <property type="entry name" value="ADC_synthase"/>
</dbReference>
<dbReference type="InterPro" id="IPR004561">
    <property type="entry name" value="IsoChor_synthase"/>
</dbReference>
<dbReference type="PANTHER" id="PTHR42839">
    <property type="entry name" value="ISOCHORISMATE SYNTHASE ENTC"/>
    <property type="match status" value="1"/>
</dbReference>
<sequence>MLNVRQIRVNWSKDKLQKLIDAAVNQEIFSFFESSDEQTKWIGIGSTSRINPDSVQNSFDVVRDWFLNIQKQLPKKTDLNSIAVIGGFSFYQFSEKSKFWQNWSGGVFVLPRIIIKISNDKVVISEIREHGFSGDKLEDALDKIMRFDGSSSTLRSFTKRNDSPDWSKTVDELAGKISQDEILKKVVLGRFSEGILDGQIDSNKLLKGLQALNRNTYHFILKIKDQMFVSATPERLFKLEDEDFSTAAVAGTIKRGDSQLSDDKLSLELYKDEKNRAEHSIVATEILSKIKSFSDDIESSKVPMILKNQTVQHLYTPINAKINTDKNVFDLIKIMHPTPALGGFPTKQALELITQLETRKRVMFGAPIGYITLSGNAELIVGIRSMYINKNNFLLFAGAGIMPDSVGSSEFSETELKLQPMLKLLQYLEGK</sequence>
<dbReference type="SUPFAM" id="SSF56322">
    <property type="entry name" value="ADC synthase"/>
    <property type="match status" value="1"/>
</dbReference>
<dbReference type="GO" id="GO:0009697">
    <property type="term" value="P:salicylic acid biosynthetic process"/>
    <property type="evidence" value="ECO:0007669"/>
    <property type="project" value="TreeGrafter"/>
</dbReference>
<dbReference type="EC" id="5.4.4.2" evidence="3"/>
<reference evidence="7 8" key="1">
    <citation type="journal article" date="2019" name="Syst. Appl. Microbiol.">
        <title>Polyphasic characterization of two novel Lactobacillus spp. isolated from blown salami packages: Description of Lactobacillus halodurans sp. nov. and Lactobacillus salsicarnum sp. nov.</title>
        <authorList>
            <person name="Schuster J.A."/>
            <person name="Klingl A."/>
            <person name="Vogel R.F."/>
            <person name="Ehrmann M.A."/>
        </authorList>
    </citation>
    <scope>NUCLEOTIDE SEQUENCE [LARGE SCALE GENOMIC DNA]</scope>
    <source>
        <strain evidence="7 8">TMW 1.2118</strain>
    </source>
</reference>
<dbReference type="RefSeq" id="WP_153381906.1">
    <property type="nucleotide sequence ID" value="NZ_VDFM01000001.1"/>
</dbReference>
<evidence type="ECO:0000256" key="2">
    <source>
        <dbReference type="ARBA" id="ARBA00005297"/>
    </source>
</evidence>
<gene>
    <name evidence="7" type="ORF">FHL02_01940</name>
</gene>
<feature type="domain" description="Chorismate-utilising enzyme C-terminal" evidence="6">
    <location>
        <begin position="164"/>
        <end position="417"/>
    </location>
</feature>
<dbReference type="AlphaFoldDB" id="A0A5P0ZFF1"/>
<name>A0A5P0ZFF1_9LACO</name>
<protein>
    <recommendedName>
        <fullName evidence="3">isochorismate synthase</fullName>
        <ecNumber evidence="3">5.4.4.2</ecNumber>
    </recommendedName>
    <alternativeName>
        <fullName evidence="5">Isochorismate mutase</fullName>
    </alternativeName>
</protein>
<evidence type="ECO:0000313" key="7">
    <source>
        <dbReference type="EMBL" id="MQS51774.1"/>
    </source>
</evidence>
<dbReference type="GO" id="GO:0008909">
    <property type="term" value="F:isochorismate synthase activity"/>
    <property type="evidence" value="ECO:0007669"/>
    <property type="project" value="UniProtKB-EC"/>
</dbReference>